<dbReference type="KEGG" id="ttz:FHG85_08275"/>
<evidence type="ECO:0000256" key="1">
    <source>
        <dbReference type="ARBA" id="ARBA00022670"/>
    </source>
</evidence>
<reference evidence="8 9" key="1">
    <citation type="submission" date="2019-07" db="EMBL/GenBank/DDBJ databases">
        <title>Thalassofilum flectens gen. nov., sp. nov., a novel moderate thermophilic anaerobe from a shallow sea hot spring in Kunashir Island (Russia), representing a new family in the order Bacteroidales, and proposal of Thalassofilacea fam. nov.</title>
        <authorList>
            <person name="Kochetkova T.V."/>
            <person name="Podosokorskaya O.A."/>
            <person name="Novikov A."/>
            <person name="Elcheninov A.G."/>
            <person name="Toshchakov S.V."/>
            <person name="Kublanov I.V."/>
        </authorList>
    </citation>
    <scope>NUCLEOTIDE SEQUENCE [LARGE SCALE GENOMIC DNA]</scope>
    <source>
        <strain evidence="8 9">38-H</strain>
    </source>
</reference>
<dbReference type="InterPro" id="IPR001915">
    <property type="entry name" value="Peptidase_M48"/>
</dbReference>
<keyword evidence="1 6" id="KW-0645">Protease</keyword>
<dbReference type="EMBL" id="CP041345">
    <property type="protein sequence ID" value="QKG80257.1"/>
    <property type="molecule type" value="Genomic_DNA"/>
</dbReference>
<evidence type="ECO:0000313" key="8">
    <source>
        <dbReference type="EMBL" id="QKG80257.1"/>
    </source>
</evidence>
<keyword evidence="4 6" id="KW-0862">Zinc</keyword>
<dbReference type="Proteomes" id="UP000500961">
    <property type="component" value="Chromosome"/>
</dbReference>
<proteinExistence type="inferred from homology"/>
<comment type="cofactor">
    <cofactor evidence="6">
        <name>Zn(2+)</name>
        <dbReference type="ChEBI" id="CHEBI:29105"/>
    </cofactor>
    <text evidence="6">Binds 1 zinc ion per subunit.</text>
</comment>
<evidence type="ECO:0000256" key="6">
    <source>
        <dbReference type="RuleBase" id="RU003983"/>
    </source>
</evidence>
<evidence type="ECO:0000256" key="4">
    <source>
        <dbReference type="ARBA" id="ARBA00022833"/>
    </source>
</evidence>
<feature type="domain" description="Peptidase M48" evidence="7">
    <location>
        <begin position="64"/>
        <end position="239"/>
    </location>
</feature>
<gene>
    <name evidence="8" type="ORF">FHG85_08275</name>
</gene>
<accession>A0A7D3XGX7</accession>
<evidence type="ECO:0000256" key="3">
    <source>
        <dbReference type="ARBA" id="ARBA00022801"/>
    </source>
</evidence>
<organism evidence="8 9">
    <name type="scientific">Tenuifilum thalassicum</name>
    <dbReference type="NCBI Taxonomy" id="2590900"/>
    <lineage>
        <taxon>Bacteria</taxon>
        <taxon>Pseudomonadati</taxon>
        <taxon>Bacteroidota</taxon>
        <taxon>Bacteroidia</taxon>
        <taxon>Bacteroidales</taxon>
        <taxon>Tenuifilaceae</taxon>
        <taxon>Tenuifilum</taxon>
    </lineage>
</organism>
<dbReference type="PANTHER" id="PTHR22726:SF1">
    <property type="entry name" value="METALLOENDOPEPTIDASE OMA1, MITOCHONDRIAL"/>
    <property type="match status" value="1"/>
</dbReference>
<keyword evidence="3 6" id="KW-0378">Hydrolase</keyword>
<dbReference type="InterPro" id="IPR051156">
    <property type="entry name" value="Mito/Outer_Membr_Metalloprot"/>
</dbReference>
<dbReference type="RefSeq" id="WP_173074835.1">
    <property type="nucleotide sequence ID" value="NZ_CP041345.1"/>
</dbReference>
<dbReference type="GO" id="GO:0004222">
    <property type="term" value="F:metalloendopeptidase activity"/>
    <property type="evidence" value="ECO:0007669"/>
    <property type="project" value="InterPro"/>
</dbReference>
<keyword evidence="9" id="KW-1185">Reference proteome</keyword>
<keyword evidence="5 6" id="KW-0482">Metalloprotease</keyword>
<dbReference type="GO" id="GO:0016020">
    <property type="term" value="C:membrane"/>
    <property type="evidence" value="ECO:0007669"/>
    <property type="project" value="TreeGrafter"/>
</dbReference>
<evidence type="ECO:0000259" key="7">
    <source>
        <dbReference type="Pfam" id="PF01435"/>
    </source>
</evidence>
<protein>
    <submittedName>
        <fullName evidence="8">M48 family metalloprotease</fullName>
    </submittedName>
</protein>
<dbReference type="GO" id="GO:0046872">
    <property type="term" value="F:metal ion binding"/>
    <property type="evidence" value="ECO:0007669"/>
    <property type="project" value="UniProtKB-KW"/>
</dbReference>
<keyword evidence="2" id="KW-0479">Metal-binding</keyword>
<dbReference type="PROSITE" id="PS51257">
    <property type="entry name" value="PROKAR_LIPOPROTEIN"/>
    <property type="match status" value="1"/>
</dbReference>
<name>A0A7D3XGX7_9BACT</name>
<dbReference type="GO" id="GO:0051603">
    <property type="term" value="P:proteolysis involved in protein catabolic process"/>
    <property type="evidence" value="ECO:0007669"/>
    <property type="project" value="TreeGrafter"/>
</dbReference>
<evidence type="ECO:0000313" key="9">
    <source>
        <dbReference type="Proteomes" id="UP000500961"/>
    </source>
</evidence>
<evidence type="ECO:0000256" key="5">
    <source>
        <dbReference type="ARBA" id="ARBA00023049"/>
    </source>
</evidence>
<dbReference type="AlphaFoldDB" id="A0A7D3XGX7"/>
<evidence type="ECO:0000256" key="2">
    <source>
        <dbReference type="ARBA" id="ARBA00022723"/>
    </source>
</evidence>
<dbReference type="Pfam" id="PF01435">
    <property type="entry name" value="Peptidase_M48"/>
    <property type="match status" value="1"/>
</dbReference>
<dbReference type="PANTHER" id="PTHR22726">
    <property type="entry name" value="METALLOENDOPEPTIDASE OMA1"/>
    <property type="match status" value="1"/>
</dbReference>
<comment type="similarity">
    <text evidence="6">Belongs to the peptidase M48 family.</text>
</comment>
<sequence length="264" mass="30373">MKIRKLFVAFAIVAGLSGCSDDGINFFTLEQDIKFGEQLDSALMANPDEYPILDRDQYADAYNHIERVMETILNSNDIRYSKTFNWQVKIIHNEDVINAFAAPGGYLYFYTGLIKFLDNEAQLAGVMAHEIAHADRRHSTQMLTKQYGFSILLSIILGENPSQLEQILSQLALGGTLLKYSRDNEYEADKFAITYLYDTDYHPYEMAKFFEKMMGSTHKIPEFLSTHPSDENRIKNIEEVWKSMGGKEGFTYEDRYQDFVNSLP</sequence>
<dbReference type="Gene3D" id="3.30.2010.10">
    <property type="entry name" value="Metalloproteases ('zincins'), catalytic domain"/>
    <property type="match status" value="1"/>
</dbReference>